<dbReference type="EMBL" id="MFVE01000005">
    <property type="protein sequence ID" value="OGI95525.1"/>
    <property type="molecule type" value="Genomic_DNA"/>
</dbReference>
<protein>
    <submittedName>
        <fullName evidence="3">Uncharacterized protein</fullName>
    </submittedName>
</protein>
<evidence type="ECO:0000313" key="3">
    <source>
        <dbReference type="EMBL" id="OGI95525.1"/>
    </source>
</evidence>
<evidence type="ECO:0000256" key="1">
    <source>
        <dbReference type="SAM" id="Coils"/>
    </source>
</evidence>
<sequence>METPPIKSEKIELEKELLSVRENLKRDRAANVQAREDLAAAEGEKTPFYAGKTAKIAAIVAGLSVGGYGAKKAGEYAGEWSGSRSPLGITQKVEPKKENPGITLTDKEIAARKSELEAVEARLVAARQAEENAKLAKTKAEADTMAAKIKAEMQAKFDEESAKRDEEYKKKLAVIEAVKPTPVAPRAPAPRREKEYHGGTPIAPQAPKEEVKFFYTQTPYQGGTPIYGGGTPSYYGGGTPAPAYGIAQNQRIQKENPESVKNPFGLTEKMLEKVDALEEENLVKVFPKDTLKHRRKVQNKNAYEFMSEDKTLKEYKLLKEYLKKLNEVTGLLPQIIEEEKIWEYVERALQSAASQGKLDEVKL</sequence>
<dbReference type="STRING" id="1801780.A2917_03145"/>
<comment type="caution">
    <text evidence="3">The sequence shown here is derived from an EMBL/GenBank/DDBJ whole genome shotgun (WGS) entry which is preliminary data.</text>
</comment>
<organism evidence="3 4">
    <name type="scientific">Candidatus Nomurabacteria bacterium RIFCSPLOWO2_01_FULL_42_17</name>
    <dbReference type="NCBI Taxonomy" id="1801780"/>
    <lineage>
        <taxon>Bacteria</taxon>
        <taxon>Candidatus Nomuraibacteriota</taxon>
    </lineage>
</organism>
<feature type="coiled-coil region" evidence="1">
    <location>
        <begin position="109"/>
        <end position="136"/>
    </location>
</feature>
<gene>
    <name evidence="3" type="ORF">A2917_03145</name>
</gene>
<feature type="coiled-coil region" evidence="1">
    <location>
        <begin position="10"/>
        <end position="44"/>
    </location>
</feature>
<evidence type="ECO:0000313" key="4">
    <source>
        <dbReference type="Proteomes" id="UP000178104"/>
    </source>
</evidence>
<feature type="region of interest" description="Disordered" evidence="2">
    <location>
        <begin position="181"/>
        <end position="208"/>
    </location>
</feature>
<evidence type="ECO:0000256" key="2">
    <source>
        <dbReference type="SAM" id="MobiDB-lite"/>
    </source>
</evidence>
<dbReference type="Proteomes" id="UP000178104">
    <property type="component" value="Unassembled WGS sequence"/>
</dbReference>
<proteinExistence type="predicted"/>
<keyword evidence="1" id="KW-0175">Coiled coil</keyword>
<dbReference type="AlphaFoldDB" id="A0A1F6XN44"/>
<reference evidence="3 4" key="1">
    <citation type="journal article" date="2016" name="Nat. Commun.">
        <title>Thousands of microbial genomes shed light on interconnected biogeochemical processes in an aquifer system.</title>
        <authorList>
            <person name="Anantharaman K."/>
            <person name="Brown C.T."/>
            <person name="Hug L.A."/>
            <person name="Sharon I."/>
            <person name="Castelle C.J."/>
            <person name="Probst A.J."/>
            <person name="Thomas B.C."/>
            <person name="Singh A."/>
            <person name="Wilkins M.J."/>
            <person name="Karaoz U."/>
            <person name="Brodie E.L."/>
            <person name="Williams K.H."/>
            <person name="Hubbard S.S."/>
            <person name="Banfield J.F."/>
        </authorList>
    </citation>
    <scope>NUCLEOTIDE SEQUENCE [LARGE SCALE GENOMIC DNA]</scope>
</reference>
<accession>A0A1F6XN44</accession>
<name>A0A1F6XN44_9BACT</name>